<reference evidence="2 3" key="1">
    <citation type="submission" date="2015-03" db="EMBL/GenBank/DDBJ databases">
        <title>Genome sequence of Tenacibaculum sp. S2-2, isolated from intestinal microbiota of sea cucumber, Apostichopus japonicas.</title>
        <authorList>
            <person name="Shao Z."/>
            <person name="Wang L."/>
            <person name="Li X."/>
        </authorList>
    </citation>
    <scope>NUCLEOTIDE SEQUENCE [LARGE SCALE GENOMIC DNA]</scope>
    <source>
        <strain evidence="2 3">S2-2</strain>
    </source>
</reference>
<comment type="caution">
    <text evidence="2">The sequence shown here is derived from an EMBL/GenBank/DDBJ whole genome shotgun (WGS) entry which is preliminary data.</text>
</comment>
<evidence type="ECO:0000256" key="1">
    <source>
        <dbReference type="SAM" id="SignalP"/>
    </source>
</evidence>
<dbReference type="OrthoDB" id="1163682at2"/>
<sequence>MKSLKTIVSILLVSVFTVGSTMANNPNPIESKKILRSEIVSLIGDNIPLEINKEVNAEITFVLNKNNEVVIVSVDSHHENLDAFIKNRLNYKKLFTKTAKKGEVYRFNLKVQKPS</sequence>
<dbReference type="InParanoid" id="A0A1Y2PFX1"/>
<dbReference type="RefSeq" id="WP_086029194.1">
    <property type="nucleotide sequence ID" value="NZ_LAPZ01000001.1"/>
</dbReference>
<evidence type="ECO:0008006" key="4">
    <source>
        <dbReference type="Google" id="ProtNLM"/>
    </source>
</evidence>
<keyword evidence="3" id="KW-1185">Reference proteome</keyword>
<accession>A0A1Y2PFX1</accession>
<dbReference type="AlphaFoldDB" id="A0A1Y2PFX1"/>
<feature type="signal peptide" evidence="1">
    <location>
        <begin position="1"/>
        <end position="23"/>
    </location>
</feature>
<keyword evidence="1" id="KW-0732">Signal</keyword>
<organism evidence="2 3">
    <name type="scientific">Tenacibaculum holothuriorum</name>
    <dbReference type="NCBI Taxonomy" id="1635173"/>
    <lineage>
        <taxon>Bacteria</taxon>
        <taxon>Pseudomonadati</taxon>
        <taxon>Bacteroidota</taxon>
        <taxon>Flavobacteriia</taxon>
        <taxon>Flavobacteriales</taxon>
        <taxon>Flavobacteriaceae</taxon>
        <taxon>Tenacibaculum</taxon>
    </lineage>
</organism>
<dbReference type="Proteomes" id="UP000194221">
    <property type="component" value="Unassembled WGS sequence"/>
</dbReference>
<evidence type="ECO:0000313" key="2">
    <source>
        <dbReference type="EMBL" id="OSY89383.1"/>
    </source>
</evidence>
<gene>
    <name evidence="2" type="ORF">WH52_01730</name>
</gene>
<proteinExistence type="predicted"/>
<feature type="chain" id="PRO_5012327643" description="TonB C-terminal domain-containing protein" evidence="1">
    <location>
        <begin position="24"/>
        <end position="115"/>
    </location>
</feature>
<name>A0A1Y2PFX1_9FLAO</name>
<protein>
    <recommendedName>
        <fullName evidence="4">TonB C-terminal domain-containing protein</fullName>
    </recommendedName>
</protein>
<dbReference type="EMBL" id="LAPZ01000001">
    <property type="protein sequence ID" value="OSY89383.1"/>
    <property type="molecule type" value="Genomic_DNA"/>
</dbReference>
<evidence type="ECO:0000313" key="3">
    <source>
        <dbReference type="Proteomes" id="UP000194221"/>
    </source>
</evidence>